<dbReference type="Proteomes" id="UP000663855">
    <property type="component" value="Unassembled WGS sequence"/>
</dbReference>
<name>A0A814JYD3_9BILA</name>
<dbReference type="EMBL" id="CAJNOV010000945">
    <property type="protein sequence ID" value="CAF1043820.1"/>
    <property type="molecule type" value="Genomic_DNA"/>
</dbReference>
<reference evidence="4" key="1">
    <citation type="submission" date="2021-02" db="EMBL/GenBank/DDBJ databases">
        <authorList>
            <person name="Nowell W R."/>
        </authorList>
    </citation>
    <scope>NUCLEOTIDE SEQUENCE</scope>
</reference>
<dbReference type="PANTHER" id="PTHR21444:SF14">
    <property type="entry name" value="COILED-COIL DOMAIN-CONTAINING PROTEIN 180"/>
    <property type="match status" value="1"/>
</dbReference>
<dbReference type="PANTHER" id="PTHR21444">
    <property type="entry name" value="COILED-COIL DOMAIN-CONTAINING PROTEIN 180"/>
    <property type="match status" value="1"/>
</dbReference>
<dbReference type="InterPro" id="IPR027914">
    <property type="entry name" value="DUF4456"/>
</dbReference>
<comment type="caution">
    <text evidence="4">The sequence shown here is derived from an EMBL/GenBank/DDBJ whole genome shotgun (WGS) entry which is preliminary data.</text>
</comment>
<protein>
    <submittedName>
        <fullName evidence="4">Uncharacterized protein</fullName>
    </submittedName>
</protein>
<gene>
    <name evidence="4" type="ORF">CJN711_LOCUS4405</name>
</gene>
<evidence type="ECO:0000313" key="5">
    <source>
        <dbReference type="Proteomes" id="UP000663855"/>
    </source>
</evidence>
<dbReference type="InterPro" id="IPR028089">
    <property type="entry name" value="DUF4455"/>
</dbReference>
<evidence type="ECO:0000259" key="3">
    <source>
        <dbReference type="Pfam" id="PF14644"/>
    </source>
</evidence>
<keyword evidence="1" id="KW-0175">Coiled coil</keyword>
<dbReference type="Pfam" id="PF14644">
    <property type="entry name" value="DUF4456"/>
    <property type="match status" value="1"/>
</dbReference>
<accession>A0A814JYD3</accession>
<feature type="coiled-coil region" evidence="1">
    <location>
        <begin position="920"/>
        <end position="958"/>
    </location>
</feature>
<dbReference type="Pfam" id="PF14643">
    <property type="entry name" value="DUF4455"/>
    <property type="match status" value="1"/>
</dbReference>
<dbReference type="AlphaFoldDB" id="A0A814JYD3"/>
<proteinExistence type="predicted"/>
<feature type="domain" description="DUF4455" evidence="2">
    <location>
        <begin position="30"/>
        <end position="273"/>
    </location>
</feature>
<evidence type="ECO:0000259" key="2">
    <source>
        <dbReference type="Pfam" id="PF14643"/>
    </source>
</evidence>
<evidence type="ECO:0000256" key="1">
    <source>
        <dbReference type="SAM" id="Coils"/>
    </source>
</evidence>
<organism evidence="4 5">
    <name type="scientific">Rotaria magnacalcarata</name>
    <dbReference type="NCBI Taxonomy" id="392030"/>
    <lineage>
        <taxon>Eukaryota</taxon>
        <taxon>Metazoa</taxon>
        <taxon>Spiralia</taxon>
        <taxon>Gnathifera</taxon>
        <taxon>Rotifera</taxon>
        <taxon>Eurotatoria</taxon>
        <taxon>Bdelloidea</taxon>
        <taxon>Philodinida</taxon>
        <taxon>Philodinidae</taxon>
        <taxon>Rotaria</taxon>
    </lineage>
</organism>
<evidence type="ECO:0000313" key="4">
    <source>
        <dbReference type="EMBL" id="CAF1043820.1"/>
    </source>
</evidence>
<feature type="domain" description="DUF4456" evidence="3">
    <location>
        <begin position="853"/>
        <end position="1054"/>
    </location>
</feature>
<sequence>SKLSQCKAKLQPTILSTCAPVGSKITEKTRSLVEHINLLNTFIPPVSTKENAEKWFKQAYDIVNDIVDLRKELAHQIALIVDNEIDVLEKESKTIQDKVLQNEIYDVEQIQIVFERDIQQLFEDRKQYLQESVIDQAEATYEQLTNSMYKMLDRLLAFIKTPAEQWDEHQVQLEHVTVQLLDMMRDCRRPHDVQNEKKLNKLDSTLDEMRSAPNETTLSRLLAIAYEQLDTIKASYAQFYDMEHSIVNKYSNMIAQEVNQYKNKMLAYFHAQEKPANSNDDPNVGFVSSNNNRQCYTTSLARITYEIELNMDQNSDLTQKLSSTDDDNVSTERSSTYAQSRLASVSYDPNQPQAQTFLTEDTTSLLDTDATPFNQCFRISSHIVPSITFNLCRAFLDHYDQWRDETVRRAEAVMYSKHDELDKEMDFQMHLHEPRRIRIETDIHNVRAAELVMHDERVERHIRGVQETLEQTDADYRRMLNEFAESIVTYKDEIFGLEQVFVNATTSGRLLSLQDRLSKKRDSFMEKVRTSLRGFRKRFDDAMQYLRQANVKFRKSFKMFSDGGNFSRDEIEIYRKKLEKTAALIDKSETAILKEMEKLEKKQLEEATKIMNQFQERFKNHMTDLVFIETSNRWISETQVKIKSEVAGSNQQSNGFKKLVLSYRNQIDSIFNPNLDKEPSTLGEVRELFQQIILSSYERALYLKCLNNALMVPASLVTTLRNKGLLSEEELVNDLLNVSNGDEINPSRRTSRMSASAVSNIDEVKSVKFASTSTPGMTPSSHNKVGSAGLSSLTGGHAEDLNTISTIRTLLHSKGDHHESDEIVEPGVPAALAYNTRSIASASSTRSSQTKKSSIYYKEKGPRPVTRPLAVREKFDEYVTTMIEKLKLYEEQCRVYHEHSINEFREMLELIERTSSLMAKLELDEQTQEAEKVLNGIEKQFNETLEKILNEANEEKSKNFDQLRPTLGHPTRKTELQEIDNREKSRQSNLLKVVTEFRSNTIEDIQTNGQATVGALATNAERLLILFDDILTADEITRTKIPPVKQPLEELVRRQQAGKPLEDVEPTPILERKQGHWAGLPLLDDGLNKRRESAMAGRKRTSAASQRQKSSASIVTQKTTLPQMETVTQRNHAYQKYKEIFSRTLSNIETRCSTVTADLERHQLHWIASIEKLQQLRTC</sequence>
<feature type="non-terminal residue" evidence="4">
    <location>
        <position position="1179"/>
    </location>
</feature>